<reference evidence="3 4" key="1">
    <citation type="submission" date="2018-11" db="EMBL/GenBank/DDBJ databases">
        <title>Genome sequence of Saitozyma podzolica DSM 27192.</title>
        <authorList>
            <person name="Aliyu H."/>
            <person name="Gorte O."/>
            <person name="Ochsenreither K."/>
        </authorList>
    </citation>
    <scope>NUCLEOTIDE SEQUENCE [LARGE SCALE GENOMIC DNA]</scope>
    <source>
        <strain evidence="3 4">DSM 27192</strain>
    </source>
</reference>
<protein>
    <recommendedName>
        <fullName evidence="2">BRCT domain-containing protein</fullName>
    </recommendedName>
</protein>
<feature type="compositionally biased region" description="Basic and acidic residues" evidence="1">
    <location>
        <begin position="439"/>
        <end position="462"/>
    </location>
</feature>
<feature type="compositionally biased region" description="Basic and acidic residues" evidence="1">
    <location>
        <begin position="350"/>
        <end position="359"/>
    </location>
</feature>
<dbReference type="SUPFAM" id="SSF52113">
    <property type="entry name" value="BRCT domain"/>
    <property type="match status" value="1"/>
</dbReference>
<feature type="compositionally biased region" description="Acidic residues" evidence="1">
    <location>
        <begin position="389"/>
        <end position="406"/>
    </location>
</feature>
<dbReference type="Proteomes" id="UP000279259">
    <property type="component" value="Unassembled WGS sequence"/>
</dbReference>
<feature type="region of interest" description="Disordered" evidence="1">
    <location>
        <begin position="171"/>
        <end position="191"/>
    </location>
</feature>
<feature type="compositionally biased region" description="Low complexity" evidence="1">
    <location>
        <begin position="9"/>
        <end position="21"/>
    </location>
</feature>
<evidence type="ECO:0000259" key="2">
    <source>
        <dbReference type="PROSITE" id="PS50172"/>
    </source>
</evidence>
<feature type="domain" description="BRCT" evidence="2">
    <location>
        <begin position="466"/>
        <end position="557"/>
    </location>
</feature>
<feature type="compositionally biased region" description="Basic and acidic residues" evidence="1">
    <location>
        <begin position="327"/>
        <end position="340"/>
    </location>
</feature>
<feature type="region of interest" description="Disordered" evidence="1">
    <location>
        <begin position="217"/>
        <end position="467"/>
    </location>
</feature>
<dbReference type="OrthoDB" id="2575354at2759"/>
<feature type="compositionally biased region" description="Basic and acidic residues" evidence="1">
    <location>
        <begin position="412"/>
        <end position="432"/>
    </location>
</feature>
<name>A0A427YQA5_9TREE</name>
<feature type="compositionally biased region" description="Polar residues" evidence="1">
    <location>
        <begin position="1066"/>
        <end position="1075"/>
    </location>
</feature>
<feature type="region of interest" description="Disordered" evidence="1">
    <location>
        <begin position="1060"/>
        <end position="1101"/>
    </location>
</feature>
<feature type="compositionally biased region" description="Pro residues" evidence="1">
    <location>
        <begin position="870"/>
        <end position="887"/>
    </location>
</feature>
<gene>
    <name evidence="3" type="ORF">EHS25_007603</name>
</gene>
<comment type="caution">
    <text evidence="3">The sequence shown here is derived from an EMBL/GenBank/DDBJ whole genome shotgun (WGS) entry which is preliminary data.</text>
</comment>
<accession>A0A427YQA5</accession>
<dbReference type="InterPro" id="IPR036420">
    <property type="entry name" value="BRCT_dom_sf"/>
</dbReference>
<dbReference type="EMBL" id="RSCD01000004">
    <property type="protein sequence ID" value="RSH93249.1"/>
    <property type="molecule type" value="Genomic_DNA"/>
</dbReference>
<dbReference type="STRING" id="1890683.A0A427YQA5"/>
<sequence length="1101" mass="121330">MSAIDDDPGSSYPRGGTSTSSGGQGIFVDPETEDPLEIWVDLAVPDRMGLIRQLQSENAQISAFHSSPDTSLLILSPRSTHVFDRYAHPAWLPPRLRAKVQSERAKAGEEGDNDEWKTKVLLKSDWVGRCVEQGRFLVSARSGHGGRYGRGGRGIRASSRVSCLGEARGCGAGRADGDQGEDDDWGGFRAGGPPRILLKSTMLPPLPAEIGVTAGLSQDPISADQPSSPRDPQTITTAPLPTSRPTAPMQDTISLNSPFLETATNPSDPHDAVETRATVPDTADSLEPMDMDIEPPSPAPSTPSKAVEEIEFSPRRPTRRPGPIRLISEEDAGKVSRSDVGEGSSRRGRRDAGGDKEMPSDSDLELSDDDFQVEPSDGDFELDSTSSGDADEAWESASDLLDDEESSLAVTERVKSSRPSKLERAKRREQSRLGRAKRKEQSRLQRAERSARAAARDRREPPTELSGPPIFKRCRVWIDPNYKKLVKLSGLMRHRSATLVSDWSDATHIVGLPYSLVPQLGPFADEIAKIGAKVVNVTWAWTSINMFNLLRERKYLVSLDATTGLPAPETRNDAQSGAMGGIANPPSSPPPARTAAPKPTPITITPLPTGQSKGKGKSKADDEMDTETLAEIFTRHQELFAKGKAVPEIARFMEQRYATYPALTWRNLLIEWRKKSDRFKGYGQPIAPAKQLVSPAKIVLKSMPEPVHIHPTISYNRPSPIAPYSAHQPPPAKAFMTPEQLDKIFREETEAAPHDTIINIISGIVVKVGWDTLYRDWRFRRGRFAYLAATSAPVTAAPQRYSTEQIEKFFRHLQLDPNMTESDRGEVLAAMFGQYSKAEWAGLYNDWRNKRGRFDHSQGATSISRSQAPAPAPRGPDTATPPAPPAPSQSNRAKSRYIDPEELVKILQEREPLLAAGMATRQLAEILAPEFPIYAVGTWYNYILDFRARKGFFADVPKLSATRAASVTSAATTTSETKRNLEDAQTSPRKKHRNAYTEEEEIAMAAHVFVRLPMETTASTAHWADFQLQHRHRTVGAWAEHYRAYKDKIGEYVSRMGGAKRARAGSNDSEGSEGSVQFIREGEDKSRRPHEVIEVLDSDSE</sequence>
<feature type="region of interest" description="Disordered" evidence="1">
    <location>
        <begin position="566"/>
        <end position="624"/>
    </location>
</feature>
<feature type="region of interest" description="Disordered" evidence="1">
    <location>
        <begin position="855"/>
        <end position="897"/>
    </location>
</feature>
<feature type="compositionally biased region" description="Low complexity" evidence="1">
    <location>
        <begin position="593"/>
        <end position="609"/>
    </location>
</feature>
<proteinExistence type="predicted"/>
<dbReference type="InterPro" id="IPR001357">
    <property type="entry name" value="BRCT_dom"/>
</dbReference>
<dbReference type="PROSITE" id="PS50172">
    <property type="entry name" value="BRCT"/>
    <property type="match status" value="1"/>
</dbReference>
<keyword evidence="4" id="KW-1185">Reference proteome</keyword>
<feature type="compositionally biased region" description="Polar residues" evidence="1">
    <location>
        <begin position="858"/>
        <end position="867"/>
    </location>
</feature>
<feature type="region of interest" description="Disordered" evidence="1">
    <location>
        <begin position="971"/>
        <end position="995"/>
    </location>
</feature>
<evidence type="ECO:0000313" key="4">
    <source>
        <dbReference type="Proteomes" id="UP000279259"/>
    </source>
</evidence>
<dbReference type="AlphaFoldDB" id="A0A427YQA5"/>
<evidence type="ECO:0000256" key="1">
    <source>
        <dbReference type="SAM" id="MobiDB-lite"/>
    </source>
</evidence>
<evidence type="ECO:0000313" key="3">
    <source>
        <dbReference type="EMBL" id="RSH93249.1"/>
    </source>
</evidence>
<feature type="compositionally biased region" description="Acidic residues" evidence="1">
    <location>
        <begin position="360"/>
        <end position="382"/>
    </location>
</feature>
<feature type="compositionally biased region" description="Polar residues" evidence="1">
    <location>
        <begin position="217"/>
        <end position="267"/>
    </location>
</feature>
<feature type="region of interest" description="Disordered" evidence="1">
    <location>
        <begin position="1"/>
        <end position="29"/>
    </location>
</feature>
<feature type="compositionally biased region" description="Basic and acidic residues" evidence="1">
    <location>
        <begin position="1080"/>
        <end position="1093"/>
    </location>
</feature>
<organism evidence="3 4">
    <name type="scientific">Saitozyma podzolica</name>
    <dbReference type="NCBI Taxonomy" id="1890683"/>
    <lineage>
        <taxon>Eukaryota</taxon>
        <taxon>Fungi</taxon>
        <taxon>Dikarya</taxon>
        <taxon>Basidiomycota</taxon>
        <taxon>Agaricomycotina</taxon>
        <taxon>Tremellomycetes</taxon>
        <taxon>Tremellales</taxon>
        <taxon>Trimorphomycetaceae</taxon>
        <taxon>Saitozyma</taxon>
    </lineage>
</organism>